<keyword evidence="1" id="KW-0880">Kelch repeat</keyword>
<dbReference type="InterPro" id="IPR006652">
    <property type="entry name" value="Kelch_1"/>
</dbReference>
<dbReference type="InterPro" id="IPR015915">
    <property type="entry name" value="Kelch-typ_b-propeller"/>
</dbReference>
<feature type="domain" description="BACK" evidence="3">
    <location>
        <begin position="1"/>
        <end position="94"/>
    </location>
</feature>
<evidence type="ECO:0000313" key="4">
    <source>
        <dbReference type="EMBL" id="GFY71486.1"/>
    </source>
</evidence>
<dbReference type="PRINTS" id="PR00501">
    <property type="entry name" value="KELCHREPEAT"/>
</dbReference>
<dbReference type="PANTHER" id="PTHR24412">
    <property type="entry name" value="KELCH PROTEIN"/>
    <property type="match status" value="1"/>
</dbReference>
<dbReference type="Gene3D" id="1.25.40.420">
    <property type="match status" value="1"/>
</dbReference>
<evidence type="ECO:0000256" key="1">
    <source>
        <dbReference type="ARBA" id="ARBA00022441"/>
    </source>
</evidence>
<dbReference type="PANTHER" id="PTHR24412:SF172">
    <property type="entry name" value="KELCH-LIKE PROTEIN 10"/>
    <property type="match status" value="1"/>
</dbReference>
<evidence type="ECO:0000256" key="2">
    <source>
        <dbReference type="ARBA" id="ARBA00022737"/>
    </source>
</evidence>
<evidence type="ECO:0000313" key="5">
    <source>
        <dbReference type="Proteomes" id="UP000886998"/>
    </source>
</evidence>
<dbReference type="Proteomes" id="UP000886998">
    <property type="component" value="Unassembled WGS sequence"/>
</dbReference>
<gene>
    <name evidence="4" type="primary">KLHL10_5</name>
    <name evidence="4" type="ORF">TNIN_247781</name>
</gene>
<evidence type="ECO:0000259" key="3">
    <source>
        <dbReference type="SMART" id="SM00875"/>
    </source>
</evidence>
<name>A0A8X6YEM2_9ARAC</name>
<comment type="caution">
    <text evidence="4">The sequence shown here is derived from an EMBL/GenBank/DDBJ whole genome shotgun (WGS) entry which is preliminary data.</text>
</comment>
<dbReference type="SMART" id="SM00612">
    <property type="entry name" value="Kelch"/>
    <property type="match status" value="3"/>
</dbReference>
<keyword evidence="2" id="KW-0677">Repeat</keyword>
<dbReference type="Gene3D" id="2.120.10.80">
    <property type="entry name" value="Kelch-type beta propeller"/>
    <property type="match status" value="1"/>
</dbReference>
<dbReference type="Pfam" id="PF24681">
    <property type="entry name" value="Kelch_KLHDC2_KLHL20_DRC7"/>
    <property type="match status" value="1"/>
</dbReference>
<dbReference type="EMBL" id="BMAV01018846">
    <property type="protein sequence ID" value="GFY71486.1"/>
    <property type="molecule type" value="Genomic_DNA"/>
</dbReference>
<dbReference type="InterPro" id="IPR011705">
    <property type="entry name" value="BACK"/>
</dbReference>
<dbReference type="AlphaFoldDB" id="A0A8X6YEM2"/>
<dbReference type="Pfam" id="PF07707">
    <property type="entry name" value="BACK"/>
    <property type="match status" value="1"/>
</dbReference>
<reference evidence="4" key="1">
    <citation type="submission" date="2020-08" db="EMBL/GenBank/DDBJ databases">
        <title>Multicomponent nature underlies the extraordinary mechanical properties of spider dragline silk.</title>
        <authorList>
            <person name="Kono N."/>
            <person name="Nakamura H."/>
            <person name="Mori M."/>
            <person name="Yoshida Y."/>
            <person name="Ohtoshi R."/>
            <person name="Malay A.D."/>
            <person name="Moran D.A.P."/>
            <person name="Tomita M."/>
            <person name="Numata K."/>
            <person name="Arakawa K."/>
        </authorList>
    </citation>
    <scope>NUCLEOTIDE SEQUENCE</scope>
</reference>
<keyword evidence="5" id="KW-1185">Reference proteome</keyword>
<dbReference type="SMART" id="SM00875">
    <property type="entry name" value="BACK"/>
    <property type="match status" value="1"/>
</dbReference>
<accession>A0A8X6YEM2</accession>
<sequence length="266" mass="30099">MIRVEDGQVLWIGVLTTFVKKMGGVYKSNPEYSELQIDDLVTILSSDFLNVKDEETVYWAMIKWLDADVSSRSYHLSNILRCVRIGLCSFKAYHGMIWHQEKVYVIGGFDGNQCFNSVRCYDPVTHVWEEKGCMYVQRCYVSVAVVGDYLYALGGYDGHRRNKSCERYDSAKNQWSFIANMHNIRSDASADSLEGKIYIAGGFNGTQVLDSAECYDPTTDEWTLIPNMNTPRSGVKAVAFRNYLYVIGGFNGSNRLSTGTLGTYCK</sequence>
<protein>
    <submittedName>
        <fullName evidence="4">Kelch-like protein 10</fullName>
    </submittedName>
</protein>
<dbReference type="OrthoDB" id="191037at2759"/>
<dbReference type="SUPFAM" id="SSF117281">
    <property type="entry name" value="Kelch motif"/>
    <property type="match status" value="1"/>
</dbReference>
<proteinExistence type="predicted"/>
<organism evidence="4 5">
    <name type="scientific">Trichonephila inaurata madagascariensis</name>
    <dbReference type="NCBI Taxonomy" id="2747483"/>
    <lineage>
        <taxon>Eukaryota</taxon>
        <taxon>Metazoa</taxon>
        <taxon>Ecdysozoa</taxon>
        <taxon>Arthropoda</taxon>
        <taxon>Chelicerata</taxon>
        <taxon>Arachnida</taxon>
        <taxon>Araneae</taxon>
        <taxon>Araneomorphae</taxon>
        <taxon>Entelegynae</taxon>
        <taxon>Araneoidea</taxon>
        <taxon>Nephilidae</taxon>
        <taxon>Trichonephila</taxon>
        <taxon>Trichonephila inaurata</taxon>
    </lineage>
</organism>